<sequence length="651" mass="73130">MNPTRKQDEIFEYVTSWCKAAHDFVHRKVDRWKLLEDLYHNRRELNAWSGAPVPSTQSRVGLGKRSTPGKDRWQADIVVSPSYIVDNWTDRAYQAIFNGPEWLTILPKDRQVTVSDDIQFPTSYKLQELLLSRLEEGRIHIRIYEALQQLILYGTVYAKIFWYSKGVTRCQWFHQSLEVVENREKIYDCPVIQVIPLDRMLLDWSATHNDVQRHSGIGHRVDKTYEYVVDQFEKGVYNFNRDEFDARWKKAAQENARSDSELAHDPDSDYLEGDEIRKLTLWEWHGSVPTKDGPKECVCTLITERGSDTPEDGILVRVTEGPVLWSGMRPFVSAQYTPLPGPLGMGAVESNLDLIHSISQFVSQSQDNARLTANSQLIVRRGSSAARQISTDSDVVYPGKVWTVDDPADIQPFPPLHFPQQEVNFLIEYLNDLLEKRTGITETTLGTLGGAKTATEAHILQQAGMASFGTRTDLFARSFLEPLGSIALSMLQQFLLDDQTITVRNAAGKDVPLVVSAAEIQSGGYKVVATLTRQDASRIAKAQSIERVLPTLVRFQPVLAQEGIQISFSEMIKRYLELLGIDGTERVLTRLPAEATERIMSEAGETSAGGVNREQGRPHGLVERGGPMGDEPTDANAVAQLLQMQSLSATA</sequence>
<dbReference type="RefSeq" id="WP_014811118.1">
    <property type="nucleotide sequence ID" value="NC_018025.1"/>
</dbReference>
<dbReference type="AlphaFoldDB" id="I4C8U3"/>
<evidence type="ECO:0000313" key="2">
    <source>
        <dbReference type="EMBL" id="AFM25984.1"/>
    </source>
</evidence>
<keyword evidence="3" id="KW-1185">Reference proteome</keyword>
<dbReference type="Proteomes" id="UP000006055">
    <property type="component" value="Chromosome"/>
</dbReference>
<feature type="region of interest" description="Disordered" evidence="1">
    <location>
        <begin position="601"/>
        <end position="634"/>
    </location>
</feature>
<evidence type="ECO:0008006" key="4">
    <source>
        <dbReference type="Google" id="ProtNLM"/>
    </source>
</evidence>
<dbReference type="InterPro" id="IPR056909">
    <property type="entry name" value="SU10_portal"/>
</dbReference>
<protein>
    <recommendedName>
        <fullName evidence="4">Portal protein</fullName>
    </recommendedName>
</protein>
<reference evidence="3" key="1">
    <citation type="submission" date="2012-06" db="EMBL/GenBank/DDBJ databases">
        <title>Complete sequence of chromosome of Desulfomonile tiedjei DSM 6799.</title>
        <authorList>
            <person name="Lucas S."/>
            <person name="Copeland A."/>
            <person name="Lapidus A."/>
            <person name="Glavina del Rio T."/>
            <person name="Dalin E."/>
            <person name="Tice H."/>
            <person name="Bruce D."/>
            <person name="Goodwin L."/>
            <person name="Pitluck S."/>
            <person name="Peters L."/>
            <person name="Ovchinnikova G."/>
            <person name="Zeytun A."/>
            <person name="Lu M."/>
            <person name="Kyrpides N."/>
            <person name="Mavromatis K."/>
            <person name="Ivanova N."/>
            <person name="Brettin T."/>
            <person name="Detter J.C."/>
            <person name="Han C."/>
            <person name="Larimer F."/>
            <person name="Land M."/>
            <person name="Hauser L."/>
            <person name="Markowitz V."/>
            <person name="Cheng J.-F."/>
            <person name="Hugenholtz P."/>
            <person name="Woyke T."/>
            <person name="Wu D."/>
            <person name="Spring S."/>
            <person name="Schroeder M."/>
            <person name="Brambilla E."/>
            <person name="Klenk H.-P."/>
            <person name="Eisen J.A."/>
        </authorList>
    </citation>
    <scope>NUCLEOTIDE SEQUENCE [LARGE SCALE GENOMIC DNA]</scope>
    <source>
        <strain evidence="3">ATCC 49306 / DSM 6799 / DCB-1</strain>
    </source>
</reference>
<evidence type="ECO:0000313" key="3">
    <source>
        <dbReference type="Proteomes" id="UP000006055"/>
    </source>
</evidence>
<dbReference type="EMBL" id="CP003360">
    <property type="protein sequence ID" value="AFM25984.1"/>
    <property type="molecule type" value="Genomic_DNA"/>
</dbReference>
<proteinExistence type="predicted"/>
<evidence type="ECO:0000256" key="1">
    <source>
        <dbReference type="SAM" id="MobiDB-lite"/>
    </source>
</evidence>
<dbReference type="HOGENOM" id="CLU_420772_0_0_7"/>
<dbReference type="Pfam" id="PF23899">
    <property type="entry name" value="SU10_portal"/>
    <property type="match status" value="1"/>
</dbReference>
<dbReference type="STRING" id="706587.Desti_3326"/>
<name>I4C8U3_DESTA</name>
<dbReference type="KEGG" id="dti:Desti_3326"/>
<organism evidence="2 3">
    <name type="scientific">Desulfomonile tiedjei (strain ATCC 49306 / DSM 6799 / DCB-1)</name>
    <dbReference type="NCBI Taxonomy" id="706587"/>
    <lineage>
        <taxon>Bacteria</taxon>
        <taxon>Pseudomonadati</taxon>
        <taxon>Thermodesulfobacteriota</taxon>
        <taxon>Desulfomonilia</taxon>
        <taxon>Desulfomonilales</taxon>
        <taxon>Desulfomonilaceae</taxon>
        <taxon>Desulfomonile</taxon>
    </lineage>
</organism>
<gene>
    <name evidence="2" type="ordered locus">Desti_3326</name>
</gene>
<accession>I4C8U3</accession>